<evidence type="ECO:0000259" key="1">
    <source>
        <dbReference type="Pfam" id="PF01610"/>
    </source>
</evidence>
<reference evidence="2 3" key="1">
    <citation type="submission" date="2019-07" db="EMBL/GenBank/DDBJ databases">
        <authorList>
            <person name="Zhou L.-Y."/>
        </authorList>
    </citation>
    <scope>NUCLEOTIDE SEQUENCE [LARGE SCALE GENOMIC DNA]</scope>
    <source>
        <strain evidence="2 3">YIM 101269</strain>
    </source>
</reference>
<dbReference type="Pfam" id="PF01610">
    <property type="entry name" value="DDE_Tnp_ISL3"/>
    <property type="match status" value="1"/>
</dbReference>
<comment type="caution">
    <text evidence="2">The sequence shown here is derived from an EMBL/GenBank/DDBJ whole genome shotgun (WGS) entry which is preliminary data.</text>
</comment>
<protein>
    <submittedName>
        <fullName evidence="2">Transposase</fullName>
    </submittedName>
</protein>
<organism evidence="2 3">
    <name type="scientific">Tessaracoccus rhinocerotis</name>
    <dbReference type="NCBI Taxonomy" id="1689449"/>
    <lineage>
        <taxon>Bacteria</taxon>
        <taxon>Bacillati</taxon>
        <taxon>Actinomycetota</taxon>
        <taxon>Actinomycetes</taxon>
        <taxon>Propionibacteriales</taxon>
        <taxon>Propionibacteriaceae</taxon>
        <taxon>Tessaracoccus</taxon>
    </lineage>
</organism>
<name>A0A553JVT7_9ACTN</name>
<gene>
    <name evidence="2" type="ORF">FOJ82_15845</name>
</gene>
<feature type="domain" description="Transposase IS204/IS1001/IS1096/IS1165 DDE" evidence="1">
    <location>
        <begin position="3"/>
        <end position="48"/>
    </location>
</feature>
<dbReference type="RefSeq" id="WP_143939472.1">
    <property type="nucleotide sequence ID" value="NZ_VKKG01000009.1"/>
</dbReference>
<evidence type="ECO:0000313" key="3">
    <source>
        <dbReference type="Proteomes" id="UP000317638"/>
    </source>
</evidence>
<dbReference type="InterPro" id="IPR002560">
    <property type="entry name" value="Transposase_DDE"/>
</dbReference>
<dbReference type="OrthoDB" id="3255666at2"/>
<dbReference type="Proteomes" id="UP000317638">
    <property type="component" value="Unassembled WGS sequence"/>
</dbReference>
<dbReference type="AlphaFoldDB" id="A0A553JVT7"/>
<proteinExistence type="predicted"/>
<evidence type="ECO:0000313" key="2">
    <source>
        <dbReference type="EMBL" id="TRY16556.1"/>
    </source>
</evidence>
<dbReference type="EMBL" id="VKKG01000009">
    <property type="protein sequence ID" value="TRY16556.1"/>
    <property type="molecule type" value="Genomic_DNA"/>
</dbReference>
<sequence length="53" mass="5821">MFKTWLEAPSPEFRVAVEIVAMDGFTGYQSATAEAVPDTTTVTDLFHLDSIGR</sequence>
<keyword evidence="3" id="KW-1185">Reference proteome</keyword>
<accession>A0A553JVT7</accession>